<dbReference type="Proteomes" id="UP000334990">
    <property type="component" value="Unassembled WGS sequence"/>
</dbReference>
<name>A0A5M3W7L4_9ACTN</name>
<dbReference type="EMBL" id="BLAD01000066">
    <property type="protein sequence ID" value="GES03193.1"/>
    <property type="molecule type" value="Genomic_DNA"/>
</dbReference>
<sequence>MIMELVLTGVLAVGAPAAPLTKAEMKRALLADKDLGKGVAILTMDLDGAFLSAFRVDEARCMDALNSYDSVFGGRRPSAWFFGEVSGLQQVFTGGPATIKQLKTAASKVAVSCDGQVGFRRGSEFKKKKVANLGDATYAFEVTFDSARFPGADTNTYVSEFVVVAYKSSVVVYQGLTGTKSTWPTTVKNAKKAVAKVKKVYARRG</sequence>
<comment type="caution">
    <text evidence="1">The sequence shown here is derived from an EMBL/GenBank/DDBJ whole genome shotgun (WGS) entry which is preliminary data.</text>
</comment>
<evidence type="ECO:0000313" key="1">
    <source>
        <dbReference type="EMBL" id="GES03193.1"/>
    </source>
</evidence>
<protein>
    <recommendedName>
        <fullName evidence="3">PknH-like extracellular domain-containing protein</fullName>
    </recommendedName>
</protein>
<evidence type="ECO:0008006" key="3">
    <source>
        <dbReference type="Google" id="ProtNLM"/>
    </source>
</evidence>
<gene>
    <name evidence="1" type="ORF">Acor_52590</name>
</gene>
<keyword evidence="2" id="KW-1185">Reference proteome</keyword>
<accession>A0A5M3W7L4</accession>
<dbReference type="AlphaFoldDB" id="A0A5M3W7L4"/>
<evidence type="ECO:0000313" key="2">
    <source>
        <dbReference type="Proteomes" id="UP000334990"/>
    </source>
</evidence>
<organism evidence="1 2">
    <name type="scientific">Acrocarpospora corrugata</name>
    <dbReference type="NCBI Taxonomy" id="35763"/>
    <lineage>
        <taxon>Bacteria</taxon>
        <taxon>Bacillati</taxon>
        <taxon>Actinomycetota</taxon>
        <taxon>Actinomycetes</taxon>
        <taxon>Streptosporangiales</taxon>
        <taxon>Streptosporangiaceae</taxon>
        <taxon>Acrocarpospora</taxon>
    </lineage>
</organism>
<reference evidence="1 2" key="1">
    <citation type="submission" date="2019-10" db="EMBL/GenBank/DDBJ databases">
        <title>Whole genome shotgun sequence of Acrocarpospora corrugata NBRC 13972.</title>
        <authorList>
            <person name="Ichikawa N."/>
            <person name="Kimura A."/>
            <person name="Kitahashi Y."/>
            <person name="Komaki H."/>
            <person name="Oguchi A."/>
        </authorList>
    </citation>
    <scope>NUCLEOTIDE SEQUENCE [LARGE SCALE GENOMIC DNA]</scope>
    <source>
        <strain evidence="1 2">NBRC 13972</strain>
    </source>
</reference>
<proteinExistence type="predicted"/>